<protein>
    <submittedName>
        <fullName evidence="12">Membrane protein</fullName>
    </submittedName>
</protein>
<keyword evidence="8" id="KW-1015">Disulfide bond</keyword>
<name>A0A918FQE0_9ACTN</name>
<proteinExistence type="inferred from homology"/>
<dbReference type="GO" id="GO:0048038">
    <property type="term" value="F:quinone binding"/>
    <property type="evidence" value="ECO:0007669"/>
    <property type="project" value="UniProtKB-KW"/>
</dbReference>
<comment type="subcellular location">
    <subcellularLocation>
        <location evidence="1">Membrane</location>
        <topology evidence="1">Multi-pass membrane protein</topology>
    </subcellularLocation>
</comment>
<dbReference type="CDD" id="cd12922">
    <property type="entry name" value="VKOR_5"/>
    <property type="match status" value="1"/>
</dbReference>
<dbReference type="GO" id="GO:0016491">
    <property type="term" value="F:oxidoreductase activity"/>
    <property type="evidence" value="ECO:0007669"/>
    <property type="project" value="UniProtKB-KW"/>
</dbReference>
<dbReference type="Pfam" id="PF07884">
    <property type="entry name" value="VKOR"/>
    <property type="match status" value="1"/>
</dbReference>
<evidence type="ECO:0000256" key="4">
    <source>
        <dbReference type="ARBA" id="ARBA00022719"/>
    </source>
</evidence>
<evidence type="ECO:0000313" key="12">
    <source>
        <dbReference type="EMBL" id="GGR68567.1"/>
    </source>
</evidence>
<dbReference type="EMBL" id="BMTL01000002">
    <property type="protein sequence ID" value="GGR68567.1"/>
    <property type="molecule type" value="Genomic_DNA"/>
</dbReference>
<comment type="caution">
    <text evidence="12">The sequence shown here is derived from an EMBL/GenBank/DDBJ whole genome shotgun (WGS) entry which is preliminary data.</text>
</comment>
<dbReference type="Proteomes" id="UP000606194">
    <property type="component" value="Unassembled WGS sequence"/>
</dbReference>
<evidence type="ECO:0000259" key="11">
    <source>
        <dbReference type="SMART" id="SM00756"/>
    </source>
</evidence>
<keyword evidence="13" id="KW-1185">Reference proteome</keyword>
<keyword evidence="3 10" id="KW-0812">Transmembrane</keyword>
<dbReference type="AlphaFoldDB" id="A0A918FQE0"/>
<reference evidence="12" key="2">
    <citation type="submission" date="2020-09" db="EMBL/GenBank/DDBJ databases">
        <authorList>
            <person name="Sun Q."/>
            <person name="Ohkuma M."/>
        </authorList>
    </citation>
    <scope>NUCLEOTIDE SEQUENCE</scope>
    <source>
        <strain evidence="12">JCM 4386</strain>
    </source>
</reference>
<evidence type="ECO:0000256" key="6">
    <source>
        <dbReference type="ARBA" id="ARBA00023002"/>
    </source>
</evidence>
<reference evidence="12" key="1">
    <citation type="journal article" date="2014" name="Int. J. Syst. Evol. Microbiol.">
        <title>Complete genome sequence of Corynebacterium casei LMG S-19264T (=DSM 44701T), isolated from a smear-ripened cheese.</title>
        <authorList>
            <consortium name="US DOE Joint Genome Institute (JGI-PGF)"/>
            <person name="Walter F."/>
            <person name="Albersmeier A."/>
            <person name="Kalinowski J."/>
            <person name="Ruckert C."/>
        </authorList>
    </citation>
    <scope>NUCLEOTIDE SEQUENCE</scope>
    <source>
        <strain evidence="12">JCM 4386</strain>
    </source>
</reference>
<evidence type="ECO:0000256" key="8">
    <source>
        <dbReference type="ARBA" id="ARBA00023157"/>
    </source>
</evidence>
<keyword evidence="9" id="KW-0676">Redox-active center</keyword>
<dbReference type="Gene3D" id="1.20.1440.130">
    <property type="entry name" value="VKOR domain"/>
    <property type="match status" value="1"/>
</dbReference>
<evidence type="ECO:0000256" key="3">
    <source>
        <dbReference type="ARBA" id="ARBA00022692"/>
    </source>
</evidence>
<accession>A0A918FQE0</accession>
<dbReference type="InterPro" id="IPR012932">
    <property type="entry name" value="VKOR"/>
</dbReference>
<evidence type="ECO:0000256" key="7">
    <source>
        <dbReference type="ARBA" id="ARBA00023136"/>
    </source>
</evidence>
<gene>
    <name evidence="12" type="ORF">GCM10010269_04110</name>
</gene>
<keyword evidence="5 10" id="KW-1133">Transmembrane helix</keyword>
<dbReference type="InterPro" id="IPR038354">
    <property type="entry name" value="VKOR_sf"/>
</dbReference>
<feature type="transmembrane region" description="Helical" evidence="10">
    <location>
        <begin position="185"/>
        <end position="204"/>
    </location>
</feature>
<dbReference type="RefSeq" id="WP_229877704.1">
    <property type="nucleotide sequence ID" value="NZ_BMTL01000002.1"/>
</dbReference>
<sequence length="211" mass="22786">MSHGPALAPDAATARGTHAVGASRRTGLVMLLAGTVGWLASFQLSVDDWRLLKDPSYRPPCNISPVVSCGSVMSSAQGSLLGFPNMLLGLGAFAAVAALGAAVLGGARLHRLLWLALDAGMLVGVVFVHWLIGQSLYELDKICPYCAVVWVVTIGLFWYVTLHCLERGIVPVPRGVLYVVRDTHWMLLGAWYGVIALLVLTRFWPYWSSLL</sequence>
<keyword evidence="7 10" id="KW-0472">Membrane</keyword>
<feature type="domain" description="Vitamin K epoxide reductase" evidence="11">
    <location>
        <begin position="23"/>
        <end position="164"/>
    </location>
</feature>
<dbReference type="InterPro" id="IPR041714">
    <property type="entry name" value="VKOR_Actinobacteria"/>
</dbReference>
<comment type="similarity">
    <text evidence="2">Belongs to the VKOR family.</text>
</comment>
<feature type="transmembrane region" description="Helical" evidence="10">
    <location>
        <begin position="28"/>
        <end position="46"/>
    </location>
</feature>
<evidence type="ECO:0000256" key="10">
    <source>
        <dbReference type="SAM" id="Phobius"/>
    </source>
</evidence>
<evidence type="ECO:0000256" key="1">
    <source>
        <dbReference type="ARBA" id="ARBA00004141"/>
    </source>
</evidence>
<feature type="transmembrane region" description="Helical" evidence="10">
    <location>
        <begin position="112"/>
        <end position="132"/>
    </location>
</feature>
<feature type="transmembrane region" description="Helical" evidence="10">
    <location>
        <begin position="147"/>
        <end position="165"/>
    </location>
</feature>
<evidence type="ECO:0000256" key="9">
    <source>
        <dbReference type="ARBA" id="ARBA00023284"/>
    </source>
</evidence>
<evidence type="ECO:0000313" key="13">
    <source>
        <dbReference type="Proteomes" id="UP000606194"/>
    </source>
</evidence>
<evidence type="ECO:0000256" key="5">
    <source>
        <dbReference type="ARBA" id="ARBA00022989"/>
    </source>
</evidence>
<dbReference type="SMART" id="SM00756">
    <property type="entry name" value="VKc"/>
    <property type="match status" value="1"/>
</dbReference>
<keyword evidence="6" id="KW-0560">Oxidoreductase</keyword>
<dbReference type="GO" id="GO:0016020">
    <property type="term" value="C:membrane"/>
    <property type="evidence" value="ECO:0007669"/>
    <property type="project" value="UniProtKB-SubCell"/>
</dbReference>
<evidence type="ECO:0000256" key="2">
    <source>
        <dbReference type="ARBA" id="ARBA00006214"/>
    </source>
</evidence>
<keyword evidence="4" id="KW-0874">Quinone</keyword>
<organism evidence="12 13">
    <name type="scientific">Streptomyces humidus</name>
    <dbReference type="NCBI Taxonomy" id="52259"/>
    <lineage>
        <taxon>Bacteria</taxon>
        <taxon>Bacillati</taxon>
        <taxon>Actinomycetota</taxon>
        <taxon>Actinomycetes</taxon>
        <taxon>Kitasatosporales</taxon>
        <taxon>Streptomycetaceae</taxon>
        <taxon>Streptomyces</taxon>
    </lineage>
</organism>
<feature type="transmembrane region" description="Helical" evidence="10">
    <location>
        <begin position="86"/>
        <end position="105"/>
    </location>
</feature>